<evidence type="ECO:0008006" key="4">
    <source>
        <dbReference type="Google" id="ProtNLM"/>
    </source>
</evidence>
<dbReference type="InterPro" id="IPR043504">
    <property type="entry name" value="Peptidase_S1_PA_chymotrypsin"/>
</dbReference>
<evidence type="ECO:0000313" key="2">
    <source>
        <dbReference type="EMBL" id="MBD8506740.1"/>
    </source>
</evidence>
<dbReference type="Gene3D" id="2.40.10.10">
    <property type="entry name" value="Trypsin-like serine proteases"/>
    <property type="match status" value="1"/>
</dbReference>
<dbReference type="EMBL" id="JACYWE010000005">
    <property type="protein sequence ID" value="MBD8506740.1"/>
    <property type="molecule type" value="Genomic_DNA"/>
</dbReference>
<protein>
    <recommendedName>
        <fullName evidence="4">Serine protease</fullName>
    </recommendedName>
</protein>
<evidence type="ECO:0000256" key="1">
    <source>
        <dbReference type="SAM" id="MobiDB-lite"/>
    </source>
</evidence>
<feature type="region of interest" description="Disordered" evidence="1">
    <location>
        <begin position="177"/>
        <end position="201"/>
    </location>
</feature>
<keyword evidence="3" id="KW-1185">Reference proteome</keyword>
<proteinExistence type="predicted"/>
<dbReference type="RefSeq" id="WP_192039210.1">
    <property type="nucleotide sequence ID" value="NZ_JACYWE010000005.1"/>
</dbReference>
<evidence type="ECO:0000313" key="3">
    <source>
        <dbReference type="Proteomes" id="UP000642993"/>
    </source>
</evidence>
<gene>
    <name evidence="2" type="ORF">HT102_09600</name>
</gene>
<dbReference type="Proteomes" id="UP000642993">
    <property type="component" value="Unassembled WGS sequence"/>
</dbReference>
<reference evidence="2" key="1">
    <citation type="submission" date="2020-09" db="EMBL/GenBank/DDBJ databases">
        <title>Hoyosella lacisalsi sp. nov., a halotolerant actinobacterium isolated from soil of Lake Gudzhirganskoe.</title>
        <authorList>
            <person name="Yang Q."/>
            <person name="Guo P.Y."/>
            <person name="Liu S.W."/>
            <person name="Li F.N."/>
            <person name="Sun C.H."/>
        </authorList>
    </citation>
    <scope>NUCLEOTIDE SEQUENCE</scope>
    <source>
        <strain evidence="2">G463</strain>
    </source>
</reference>
<sequence>MYVGAEFGPSGCTASVIESATRTLAITADHCTVNIKPGTTVKFAPAAEEGQQPYGGWIIDKKFSSPDPVDGSVPDVAVLVFRPQDGKRIADLTGCGLQVHPGLEPGESVRGSFIDYPGPSPYDSLRQSICVGDYTYQPGKGREARIITVLNSNGGSRISDVVPDLIEQADAWATAEYNLDDTPTVPPAPTPDTGSLSGLGR</sequence>
<dbReference type="AlphaFoldDB" id="A0A927JCP5"/>
<organism evidence="2 3">
    <name type="scientific">Lolliginicoccus lacisalsi</name>
    <dbReference type="NCBI Taxonomy" id="2742202"/>
    <lineage>
        <taxon>Bacteria</taxon>
        <taxon>Bacillati</taxon>
        <taxon>Actinomycetota</taxon>
        <taxon>Actinomycetes</taxon>
        <taxon>Mycobacteriales</taxon>
        <taxon>Hoyosellaceae</taxon>
        <taxon>Lolliginicoccus</taxon>
    </lineage>
</organism>
<comment type="caution">
    <text evidence="2">The sequence shown here is derived from an EMBL/GenBank/DDBJ whole genome shotgun (WGS) entry which is preliminary data.</text>
</comment>
<name>A0A927JCP5_9ACTN</name>
<accession>A0A927JCP5</accession>